<feature type="domain" description="Core-binding (CB)" evidence="8">
    <location>
        <begin position="54"/>
        <end position="142"/>
    </location>
</feature>
<dbReference type="Proteomes" id="UP000476055">
    <property type="component" value="Unassembled WGS sequence"/>
</dbReference>
<dbReference type="InterPro" id="IPR044068">
    <property type="entry name" value="CB"/>
</dbReference>
<evidence type="ECO:0000313" key="10">
    <source>
        <dbReference type="Proteomes" id="UP000476055"/>
    </source>
</evidence>
<dbReference type="InterPro" id="IPR028259">
    <property type="entry name" value="AP2-like_int_N"/>
</dbReference>
<keyword evidence="4 6" id="KW-0238">DNA-binding</keyword>
<dbReference type="InterPro" id="IPR004107">
    <property type="entry name" value="Integrase_SAM-like_N"/>
</dbReference>
<comment type="similarity">
    <text evidence="2">Belongs to the 'phage' integrase family.</text>
</comment>
<dbReference type="Pfam" id="PF14657">
    <property type="entry name" value="Arm-DNA-bind_4"/>
    <property type="match status" value="1"/>
</dbReference>
<dbReference type="RefSeq" id="WP_154496890.1">
    <property type="nucleotide sequence ID" value="NZ_VUMU01000013.1"/>
</dbReference>
<dbReference type="PROSITE" id="PS51898">
    <property type="entry name" value="TYR_RECOMBINASE"/>
    <property type="match status" value="1"/>
</dbReference>
<comment type="caution">
    <text evidence="9">The sequence shown here is derived from an EMBL/GenBank/DDBJ whole genome shotgun (WGS) entry which is preliminary data.</text>
</comment>
<dbReference type="GO" id="GO:0003677">
    <property type="term" value="F:DNA binding"/>
    <property type="evidence" value="ECO:0007669"/>
    <property type="project" value="UniProtKB-UniRule"/>
</dbReference>
<feature type="domain" description="Tyr recombinase" evidence="7">
    <location>
        <begin position="164"/>
        <end position="347"/>
    </location>
</feature>
<dbReference type="AlphaFoldDB" id="A0A6L5YJS1"/>
<dbReference type="SUPFAM" id="SSF56349">
    <property type="entry name" value="DNA breaking-rejoining enzymes"/>
    <property type="match status" value="1"/>
</dbReference>
<dbReference type="InterPro" id="IPR002104">
    <property type="entry name" value="Integrase_catalytic"/>
</dbReference>
<dbReference type="GO" id="GO:0015074">
    <property type="term" value="P:DNA integration"/>
    <property type="evidence" value="ECO:0007669"/>
    <property type="project" value="UniProtKB-KW"/>
</dbReference>
<evidence type="ECO:0000256" key="6">
    <source>
        <dbReference type="PROSITE-ProRule" id="PRU01248"/>
    </source>
</evidence>
<protein>
    <submittedName>
        <fullName evidence="9">Site-specific integrase</fullName>
    </submittedName>
</protein>
<evidence type="ECO:0000256" key="4">
    <source>
        <dbReference type="ARBA" id="ARBA00023125"/>
    </source>
</evidence>
<keyword evidence="5" id="KW-0233">DNA recombination</keyword>
<gene>
    <name evidence="9" type="ORF">FYJ59_10480</name>
</gene>
<dbReference type="InterPro" id="IPR050090">
    <property type="entry name" value="Tyrosine_recombinase_XerCD"/>
</dbReference>
<dbReference type="Pfam" id="PF00589">
    <property type="entry name" value="Phage_integrase"/>
    <property type="match status" value="1"/>
</dbReference>
<name>A0A6L5YJS1_9FIRM</name>
<accession>A0A6L5YJS1</accession>
<proteinExistence type="inferred from homology"/>
<dbReference type="InterPro" id="IPR010998">
    <property type="entry name" value="Integrase_recombinase_N"/>
</dbReference>
<evidence type="ECO:0000256" key="3">
    <source>
        <dbReference type="ARBA" id="ARBA00022908"/>
    </source>
</evidence>
<dbReference type="CDD" id="cd01189">
    <property type="entry name" value="INT_ICEBs1_C_like"/>
    <property type="match status" value="1"/>
</dbReference>
<evidence type="ECO:0000259" key="8">
    <source>
        <dbReference type="PROSITE" id="PS51900"/>
    </source>
</evidence>
<dbReference type="PANTHER" id="PTHR30349:SF64">
    <property type="entry name" value="PROPHAGE INTEGRASE INTD-RELATED"/>
    <property type="match status" value="1"/>
</dbReference>
<dbReference type="Gene3D" id="1.10.443.10">
    <property type="entry name" value="Intergrase catalytic core"/>
    <property type="match status" value="1"/>
</dbReference>
<comment type="function">
    <text evidence="1">Site-specific tyrosine recombinase, which acts by catalyzing the cutting and rejoining of the recombining DNA molecules.</text>
</comment>
<evidence type="ECO:0000313" key="9">
    <source>
        <dbReference type="EMBL" id="MST58654.1"/>
    </source>
</evidence>
<dbReference type="InterPro" id="IPR011010">
    <property type="entry name" value="DNA_brk_join_enz"/>
</dbReference>
<dbReference type="Pfam" id="PF14659">
    <property type="entry name" value="Phage_int_SAM_3"/>
    <property type="match status" value="1"/>
</dbReference>
<evidence type="ECO:0000256" key="5">
    <source>
        <dbReference type="ARBA" id="ARBA00023172"/>
    </source>
</evidence>
<keyword evidence="10" id="KW-1185">Reference proteome</keyword>
<organism evidence="9 10">
    <name type="scientific">Waltera intestinalis</name>
    <dbReference type="NCBI Taxonomy" id="2606635"/>
    <lineage>
        <taxon>Bacteria</taxon>
        <taxon>Bacillati</taxon>
        <taxon>Bacillota</taxon>
        <taxon>Clostridia</taxon>
        <taxon>Lachnospirales</taxon>
        <taxon>Lachnospiraceae</taxon>
        <taxon>Waltera</taxon>
    </lineage>
</organism>
<dbReference type="InterPro" id="IPR013762">
    <property type="entry name" value="Integrase-like_cat_sf"/>
</dbReference>
<dbReference type="Gene3D" id="1.10.150.130">
    <property type="match status" value="1"/>
</dbReference>
<dbReference type="PANTHER" id="PTHR30349">
    <property type="entry name" value="PHAGE INTEGRASE-RELATED"/>
    <property type="match status" value="1"/>
</dbReference>
<dbReference type="EMBL" id="VUMU01000013">
    <property type="protein sequence ID" value="MST58654.1"/>
    <property type="molecule type" value="Genomic_DNA"/>
</dbReference>
<sequence length="363" mass="42887">MAVYKDGDKWRVIYRYTNYKGERKQTQKRGFSTKREAQAWEREVMLKSESKLDMTFASFFEIYEADKKKRVKENTWESKSHIIRTKILPYFGERKIAEIEPKDVIAWQNELLAYKGENGEVYSPTYLKTIHSQLSAIFNHAVRYYHLPTNPAQRAGSMGSEEHKEMLFWTKEEYLKFADVMMDKPVSYYAFEMLYWTGIRCGELLALTPNDFNFERQELTINKSYQRLNGRDVITTPKTKKSNRTIKMPKFLCEEMQEYIGMLYEIGEDERLFQITKSYLHHEMDRGAKAAGVKRIRIHDLRHSAISLLIEMGFSALAIAERVGHESIDITYRYAHLFPTKQTEMADKLDVERMEGDEAWTRT</sequence>
<evidence type="ECO:0000259" key="7">
    <source>
        <dbReference type="PROSITE" id="PS51898"/>
    </source>
</evidence>
<reference evidence="9 10" key="1">
    <citation type="submission" date="2019-08" db="EMBL/GenBank/DDBJ databases">
        <title>In-depth cultivation of the pig gut microbiome towards novel bacterial diversity and tailored functional studies.</title>
        <authorList>
            <person name="Wylensek D."/>
            <person name="Hitch T.C.A."/>
            <person name="Clavel T."/>
        </authorList>
    </citation>
    <scope>NUCLEOTIDE SEQUENCE [LARGE SCALE GENOMIC DNA]</scope>
    <source>
        <strain evidence="9 10">WCA3-601-WT-6H</strain>
    </source>
</reference>
<dbReference type="GO" id="GO:0006310">
    <property type="term" value="P:DNA recombination"/>
    <property type="evidence" value="ECO:0007669"/>
    <property type="project" value="UniProtKB-KW"/>
</dbReference>
<dbReference type="PROSITE" id="PS51900">
    <property type="entry name" value="CB"/>
    <property type="match status" value="1"/>
</dbReference>
<evidence type="ECO:0000256" key="2">
    <source>
        <dbReference type="ARBA" id="ARBA00008857"/>
    </source>
</evidence>
<evidence type="ECO:0000256" key="1">
    <source>
        <dbReference type="ARBA" id="ARBA00003283"/>
    </source>
</evidence>
<keyword evidence="3" id="KW-0229">DNA integration</keyword>